<dbReference type="SUPFAM" id="SSF46785">
    <property type="entry name" value="Winged helix' DNA-binding domain"/>
    <property type="match status" value="1"/>
</dbReference>
<dbReference type="GO" id="GO:0003677">
    <property type="term" value="F:DNA binding"/>
    <property type="evidence" value="ECO:0007669"/>
    <property type="project" value="UniProtKB-KW"/>
</dbReference>
<dbReference type="GeneID" id="98313050"/>
<keyword evidence="6" id="KW-1185">Reference proteome</keyword>
<keyword evidence="3" id="KW-0804">Transcription</keyword>
<dbReference type="InterPro" id="IPR036390">
    <property type="entry name" value="WH_DNA-bd_sf"/>
</dbReference>
<dbReference type="RefSeq" id="WP_243705321.1">
    <property type="nucleotide sequence ID" value="NZ_CP023036.1"/>
</dbReference>
<dbReference type="InterPro" id="IPR023187">
    <property type="entry name" value="Tscrpt_reg_MarR-type_CS"/>
</dbReference>
<evidence type="ECO:0000313" key="5">
    <source>
        <dbReference type="EMBL" id="AXY22736.1"/>
    </source>
</evidence>
<dbReference type="PROSITE" id="PS50995">
    <property type="entry name" value="HTH_MARR_2"/>
    <property type="match status" value="1"/>
</dbReference>
<dbReference type="Proteomes" id="UP000264120">
    <property type="component" value="Chromosome"/>
</dbReference>
<accession>A0A347WCZ3</accession>
<dbReference type="SMART" id="SM00347">
    <property type="entry name" value="HTH_MARR"/>
    <property type="match status" value="1"/>
</dbReference>
<gene>
    <name evidence="5" type="ORF">CD178_01975</name>
</gene>
<evidence type="ECO:0000256" key="3">
    <source>
        <dbReference type="ARBA" id="ARBA00023163"/>
    </source>
</evidence>
<evidence type="ECO:0000256" key="2">
    <source>
        <dbReference type="ARBA" id="ARBA00023125"/>
    </source>
</evidence>
<keyword evidence="1" id="KW-0805">Transcription regulation</keyword>
<dbReference type="PROSITE" id="PS01117">
    <property type="entry name" value="HTH_MARR_1"/>
    <property type="match status" value="1"/>
</dbReference>
<dbReference type="Pfam" id="PF12802">
    <property type="entry name" value="MarR_2"/>
    <property type="match status" value="1"/>
</dbReference>
<reference evidence="5 6" key="1">
    <citation type="submission" date="2017-08" db="EMBL/GenBank/DDBJ databases">
        <title>Complete genome sequence of Gluconacetobacter saccharivorans CV1 isolated from Fermented Vinegar.</title>
        <authorList>
            <person name="Kim S.-Y."/>
        </authorList>
    </citation>
    <scope>NUCLEOTIDE SEQUENCE [LARGE SCALE GENOMIC DNA]</scope>
    <source>
        <strain evidence="5 6">CV1</strain>
    </source>
</reference>
<dbReference type="GO" id="GO:0003700">
    <property type="term" value="F:DNA-binding transcription factor activity"/>
    <property type="evidence" value="ECO:0007669"/>
    <property type="project" value="InterPro"/>
</dbReference>
<dbReference type="Gene3D" id="1.10.10.10">
    <property type="entry name" value="Winged helix-like DNA-binding domain superfamily/Winged helix DNA-binding domain"/>
    <property type="match status" value="1"/>
</dbReference>
<dbReference type="EMBL" id="CP023036">
    <property type="protein sequence ID" value="AXY22736.1"/>
    <property type="molecule type" value="Genomic_DNA"/>
</dbReference>
<dbReference type="AlphaFoldDB" id="A0A347WCZ3"/>
<dbReference type="GO" id="GO:0006950">
    <property type="term" value="P:response to stress"/>
    <property type="evidence" value="ECO:0007669"/>
    <property type="project" value="TreeGrafter"/>
</dbReference>
<name>A0A347WCZ3_9PROT</name>
<protein>
    <submittedName>
        <fullName evidence="5">MarR family protein</fullName>
    </submittedName>
</protein>
<dbReference type="InterPro" id="IPR039422">
    <property type="entry name" value="MarR/SlyA-like"/>
</dbReference>
<dbReference type="PANTHER" id="PTHR33164">
    <property type="entry name" value="TRANSCRIPTIONAL REGULATOR, MARR FAMILY"/>
    <property type="match status" value="1"/>
</dbReference>
<proteinExistence type="predicted"/>
<evidence type="ECO:0000259" key="4">
    <source>
        <dbReference type="PROSITE" id="PS50995"/>
    </source>
</evidence>
<dbReference type="KEGG" id="ksc:CD178_01975"/>
<dbReference type="InterPro" id="IPR000835">
    <property type="entry name" value="HTH_MarR-typ"/>
</dbReference>
<organism evidence="5 6">
    <name type="scientific">Komagataeibacter saccharivorans</name>
    <dbReference type="NCBI Taxonomy" id="265959"/>
    <lineage>
        <taxon>Bacteria</taxon>
        <taxon>Pseudomonadati</taxon>
        <taxon>Pseudomonadota</taxon>
        <taxon>Alphaproteobacteria</taxon>
        <taxon>Acetobacterales</taxon>
        <taxon>Acetobacteraceae</taxon>
        <taxon>Komagataeibacter</taxon>
    </lineage>
</organism>
<dbReference type="InterPro" id="IPR036388">
    <property type="entry name" value="WH-like_DNA-bd_sf"/>
</dbReference>
<keyword evidence="2" id="KW-0238">DNA-binding</keyword>
<evidence type="ECO:0000256" key="1">
    <source>
        <dbReference type="ARBA" id="ARBA00023015"/>
    </source>
</evidence>
<evidence type="ECO:0000313" key="6">
    <source>
        <dbReference type="Proteomes" id="UP000264120"/>
    </source>
</evidence>
<feature type="domain" description="HTH marR-type" evidence="4">
    <location>
        <begin position="30"/>
        <end position="162"/>
    </location>
</feature>
<dbReference type="PANTHER" id="PTHR33164:SF44">
    <property type="entry name" value="TRANSCRIPTIONAL REGULATORY PROTEIN"/>
    <property type="match status" value="1"/>
</dbReference>
<sequence length="182" mass="19936">MTAPSRPPSPTRPTQAGAGVELLFLRDEDMRQAQDLLMVACRAFTGVIDSALQEYGLGHAHHRIMQAVALQPGIAVGALLDVLGITKQSMSRALGELLAMGALRQETAPEDRRKRRLYLSPHGAEIESHLFSLQREVLLRVYRKAGGKAVDGFRRVMRGLIDESDMPGVSTDSFSSPDRSSR</sequence>